<evidence type="ECO:0000256" key="2">
    <source>
        <dbReference type="SAM" id="Phobius"/>
    </source>
</evidence>
<feature type="region of interest" description="Disordered" evidence="1">
    <location>
        <begin position="155"/>
        <end position="179"/>
    </location>
</feature>
<gene>
    <name evidence="3" type="ORF">GCM10023205_12010</name>
</gene>
<evidence type="ECO:0000313" key="4">
    <source>
        <dbReference type="Proteomes" id="UP001500466"/>
    </source>
</evidence>
<evidence type="ECO:0000256" key="1">
    <source>
        <dbReference type="SAM" id="MobiDB-lite"/>
    </source>
</evidence>
<feature type="region of interest" description="Disordered" evidence="1">
    <location>
        <begin position="364"/>
        <end position="395"/>
    </location>
</feature>
<feature type="transmembrane region" description="Helical" evidence="2">
    <location>
        <begin position="52"/>
        <end position="69"/>
    </location>
</feature>
<reference evidence="4" key="1">
    <citation type="journal article" date="2019" name="Int. J. Syst. Evol. Microbiol.">
        <title>The Global Catalogue of Microorganisms (GCM) 10K type strain sequencing project: providing services to taxonomists for standard genome sequencing and annotation.</title>
        <authorList>
            <consortium name="The Broad Institute Genomics Platform"/>
            <consortium name="The Broad Institute Genome Sequencing Center for Infectious Disease"/>
            <person name="Wu L."/>
            <person name="Ma J."/>
        </authorList>
    </citation>
    <scope>NUCLEOTIDE SEQUENCE [LARGE SCALE GENOMIC DNA]</scope>
    <source>
        <strain evidence="4">JCM 17986</strain>
    </source>
</reference>
<dbReference type="EMBL" id="BAABHS010000003">
    <property type="protein sequence ID" value="GAA4952428.1"/>
    <property type="molecule type" value="Genomic_DNA"/>
</dbReference>
<feature type="transmembrane region" description="Helical" evidence="2">
    <location>
        <begin position="81"/>
        <end position="103"/>
    </location>
</feature>
<comment type="caution">
    <text evidence="3">The sequence shown here is derived from an EMBL/GenBank/DDBJ whole genome shotgun (WGS) entry which is preliminary data.</text>
</comment>
<dbReference type="RefSeq" id="WP_345674208.1">
    <property type="nucleotide sequence ID" value="NZ_BAABHS010000003.1"/>
</dbReference>
<name>A0ABP9GTL9_9ACTN</name>
<evidence type="ECO:0000313" key="3">
    <source>
        <dbReference type="EMBL" id="GAA4952428.1"/>
    </source>
</evidence>
<feature type="compositionally biased region" description="Polar residues" evidence="1">
    <location>
        <begin position="386"/>
        <end position="395"/>
    </location>
</feature>
<dbReference type="Proteomes" id="UP001500466">
    <property type="component" value="Unassembled WGS sequence"/>
</dbReference>
<proteinExistence type="predicted"/>
<keyword evidence="2" id="KW-0812">Transmembrane</keyword>
<dbReference type="InterPro" id="IPR021235">
    <property type="entry name" value="DUF2637"/>
</dbReference>
<sequence>MPSRSTTAPDSGSARLDRAAVAGLGLAGFVLSLDALRQMAAAAHIRPGLTWLFPLILDGFTAYSIRALIVLRNAPLAARAYVWLLLATATGVSIWANVLHAVLLNQAPFTPAPDTHSDTRPDLELGSDTVGVLAACAPLALAAAAHLHTLITRHTKATTTTAPAPDASTRPPQTTRGPLARGYEELQDAARDHEPTSDGTPATEPTGTVLVAQDTAVPNGSPDRDPDVAVPGQPVSATTEIRTADGPDPANPHSTHTKPHTQPLADPYSNPPTTPETEAAARPETEPGTEHGMGQRAESTAAATRPAARRGRPPGADLDTLTAIGRAATLDQGKPVTRDTVEQAIRDQNLPISGARLADIVRRLKTPTPDTTAETHSDNEGVIESGNGSAAPSAA</sequence>
<evidence type="ECO:0008006" key="5">
    <source>
        <dbReference type="Google" id="ProtNLM"/>
    </source>
</evidence>
<feature type="region of interest" description="Disordered" evidence="1">
    <location>
        <begin position="239"/>
        <end position="319"/>
    </location>
</feature>
<organism evidence="3 4">
    <name type="scientific">Yinghuangia aomiensis</name>
    <dbReference type="NCBI Taxonomy" id="676205"/>
    <lineage>
        <taxon>Bacteria</taxon>
        <taxon>Bacillati</taxon>
        <taxon>Actinomycetota</taxon>
        <taxon>Actinomycetes</taxon>
        <taxon>Kitasatosporales</taxon>
        <taxon>Streptomycetaceae</taxon>
        <taxon>Yinghuangia</taxon>
    </lineage>
</organism>
<dbReference type="Pfam" id="PF10935">
    <property type="entry name" value="DUF2637"/>
    <property type="match status" value="1"/>
</dbReference>
<protein>
    <recommendedName>
        <fullName evidence="5">DUF2637 domain-containing protein</fullName>
    </recommendedName>
</protein>
<accession>A0ABP9GTL9</accession>
<feature type="compositionally biased region" description="Low complexity" evidence="1">
    <location>
        <begin position="157"/>
        <end position="172"/>
    </location>
</feature>
<feature type="region of interest" description="Disordered" evidence="1">
    <location>
        <begin position="214"/>
        <end position="233"/>
    </location>
</feature>
<feature type="compositionally biased region" description="Basic and acidic residues" evidence="1">
    <location>
        <begin position="279"/>
        <end position="289"/>
    </location>
</feature>
<feature type="transmembrane region" description="Helical" evidence="2">
    <location>
        <begin position="130"/>
        <end position="151"/>
    </location>
</feature>
<keyword evidence="4" id="KW-1185">Reference proteome</keyword>
<keyword evidence="2" id="KW-1133">Transmembrane helix</keyword>
<keyword evidence="2" id="KW-0472">Membrane</keyword>